<organism evidence="2 3">
    <name type="scientific">Henriciella pelagia</name>
    <dbReference type="NCBI Taxonomy" id="1977912"/>
    <lineage>
        <taxon>Bacteria</taxon>
        <taxon>Pseudomonadati</taxon>
        <taxon>Pseudomonadota</taxon>
        <taxon>Alphaproteobacteria</taxon>
        <taxon>Hyphomonadales</taxon>
        <taxon>Hyphomonadaceae</taxon>
        <taxon>Henriciella</taxon>
    </lineage>
</organism>
<feature type="transmembrane region" description="Helical" evidence="1">
    <location>
        <begin position="47"/>
        <end position="70"/>
    </location>
</feature>
<dbReference type="Proteomes" id="UP000628854">
    <property type="component" value="Unassembled WGS sequence"/>
</dbReference>
<keyword evidence="1" id="KW-0472">Membrane</keyword>
<keyword evidence="1" id="KW-1133">Transmembrane helix</keyword>
<evidence type="ECO:0000313" key="2">
    <source>
        <dbReference type="EMBL" id="GGB57067.1"/>
    </source>
</evidence>
<feature type="transmembrane region" description="Helical" evidence="1">
    <location>
        <begin position="117"/>
        <end position="137"/>
    </location>
</feature>
<protein>
    <recommendedName>
        <fullName evidence="4">DUF998 domain-containing protein</fullName>
    </recommendedName>
</protein>
<accession>A0ABQ1J0K1</accession>
<keyword evidence="3" id="KW-1185">Reference proteome</keyword>
<evidence type="ECO:0000256" key="1">
    <source>
        <dbReference type="SAM" id="Phobius"/>
    </source>
</evidence>
<feature type="transmembrane region" description="Helical" evidence="1">
    <location>
        <begin position="77"/>
        <end position="97"/>
    </location>
</feature>
<dbReference type="EMBL" id="BMKF01000001">
    <property type="protein sequence ID" value="GGB57067.1"/>
    <property type="molecule type" value="Genomic_DNA"/>
</dbReference>
<gene>
    <name evidence="2" type="ORF">GCM10011503_01810</name>
</gene>
<name>A0ABQ1J0K1_9PROT</name>
<sequence length="200" mass="20770">MTRIAAIILLLTGIALPTAIGLIQPDYSASASYLSELGADGAAYNQLVTYGAFLPVAFASAFILAIRLAAPDEAITARIGLGLLFAIPIGYLGAVVFPCLPGCPVPGTGRQALHNTAGIIEYLGGMTGFAMLASIALRRGTRLMRWLTPPATLAFIVGTVLAADPAWDGHKGAFQRLADYSASIWIAIAGWTGRITQAPA</sequence>
<dbReference type="Pfam" id="PF06197">
    <property type="entry name" value="DUF998"/>
    <property type="match status" value="1"/>
</dbReference>
<comment type="caution">
    <text evidence="2">The sequence shown here is derived from an EMBL/GenBank/DDBJ whole genome shotgun (WGS) entry which is preliminary data.</text>
</comment>
<proteinExistence type="predicted"/>
<dbReference type="InterPro" id="IPR009339">
    <property type="entry name" value="DUF998"/>
</dbReference>
<reference evidence="3" key="1">
    <citation type="journal article" date="2019" name="Int. J. Syst. Evol. Microbiol.">
        <title>The Global Catalogue of Microorganisms (GCM) 10K type strain sequencing project: providing services to taxonomists for standard genome sequencing and annotation.</title>
        <authorList>
            <consortium name="The Broad Institute Genomics Platform"/>
            <consortium name="The Broad Institute Genome Sequencing Center for Infectious Disease"/>
            <person name="Wu L."/>
            <person name="Ma J."/>
        </authorList>
    </citation>
    <scope>NUCLEOTIDE SEQUENCE [LARGE SCALE GENOMIC DNA]</scope>
    <source>
        <strain evidence="3">CGMCC 1.15928</strain>
    </source>
</reference>
<evidence type="ECO:0008006" key="4">
    <source>
        <dbReference type="Google" id="ProtNLM"/>
    </source>
</evidence>
<evidence type="ECO:0000313" key="3">
    <source>
        <dbReference type="Proteomes" id="UP000628854"/>
    </source>
</evidence>
<dbReference type="RefSeq" id="WP_084394028.1">
    <property type="nucleotide sequence ID" value="NZ_BMKF01000001.1"/>
</dbReference>
<keyword evidence="1" id="KW-0812">Transmembrane</keyword>